<organism evidence="1 2">
    <name type="scientific">Caligus rogercresseyi</name>
    <name type="common">Sea louse</name>
    <dbReference type="NCBI Taxonomy" id="217165"/>
    <lineage>
        <taxon>Eukaryota</taxon>
        <taxon>Metazoa</taxon>
        <taxon>Ecdysozoa</taxon>
        <taxon>Arthropoda</taxon>
        <taxon>Crustacea</taxon>
        <taxon>Multicrustacea</taxon>
        <taxon>Hexanauplia</taxon>
        <taxon>Copepoda</taxon>
        <taxon>Siphonostomatoida</taxon>
        <taxon>Caligidae</taxon>
        <taxon>Caligus</taxon>
    </lineage>
</organism>
<dbReference type="AlphaFoldDB" id="A0A7T8JVH1"/>
<evidence type="ECO:0000313" key="1">
    <source>
        <dbReference type="EMBL" id="QQP35365.1"/>
    </source>
</evidence>
<sequence>MNVDEKTIRTAVYEEPWSKTYVFKVRQMLFEVSKAKNWLSDNLPMFWSKEIWPLARLERESNK</sequence>
<proteinExistence type="predicted"/>
<accession>A0A7T8JVH1</accession>
<gene>
    <name evidence="1" type="ORF">FKW44_023569</name>
</gene>
<keyword evidence="2" id="KW-1185">Reference proteome</keyword>
<name>A0A7T8JVH1_CALRO</name>
<reference evidence="2" key="1">
    <citation type="submission" date="2021-01" db="EMBL/GenBank/DDBJ databases">
        <title>Caligus Genome Assembly.</title>
        <authorList>
            <person name="Gallardo-Escarate C."/>
        </authorList>
    </citation>
    <scope>NUCLEOTIDE SEQUENCE [LARGE SCALE GENOMIC DNA]</scope>
</reference>
<evidence type="ECO:0000313" key="2">
    <source>
        <dbReference type="Proteomes" id="UP000595437"/>
    </source>
</evidence>
<dbReference type="EMBL" id="CP045907">
    <property type="protein sequence ID" value="QQP35365.1"/>
    <property type="molecule type" value="Genomic_DNA"/>
</dbReference>
<dbReference type="Proteomes" id="UP000595437">
    <property type="component" value="Chromosome 18"/>
</dbReference>
<protein>
    <submittedName>
        <fullName evidence="1">Uncharacterized protein</fullName>
    </submittedName>
</protein>